<evidence type="ECO:0000256" key="2">
    <source>
        <dbReference type="ARBA" id="ARBA00022553"/>
    </source>
</evidence>
<keyword evidence="6 10" id="KW-1278">Translocase</keyword>
<proteinExistence type="inferred from homology"/>
<feature type="modified residue" description="FMN phosphoryl threonine" evidence="10">
    <location>
        <position position="180"/>
    </location>
</feature>
<feature type="transmembrane region" description="Helical" evidence="10">
    <location>
        <begin position="95"/>
        <end position="113"/>
    </location>
</feature>
<feature type="transmembrane region" description="Helical" evidence="10">
    <location>
        <begin position="20"/>
        <end position="39"/>
    </location>
</feature>
<dbReference type="GO" id="GO:0005886">
    <property type="term" value="C:plasma membrane"/>
    <property type="evidence" value="ECO:0007669"/>
    <property type="project" value="UniProtKB-SubCell"/>
</dbReference>
<dbReference type="EMBL" id="CP048029">
    <property type="protein sequence ID" value="QIK37823.1"/>
    <property type="molecule type" value="Genomic_DNA"/>
</dbReference>
<protein>
    <recommendedName>
        <fullName evidence="10">Ion-translocating oxidoreductase complex subunit D</fullName>
        <ecNumber evidence="10">7.-.-.-</ecNumber>
    </recommendedName>
    <alternativeName>
        <fullName evidence="10">Rnf electron transport complex subunit D</fullName>
    </alternativeName>
</protein>
<keyword evidence="5 10" id="KW-0812">Transmembrane</keyword>
<keyword evidence="12" id="KW-1185">Reference proteome</keyword>
<keyword evidence="4 10" id="KW-0288">FMN</keyword>
<sequence length="346" mass="37538">MTQPIISSPHVPRINRVNRVMAEVLVGLIPGVVALTWVFGWGTLINIALASLFAVMAESAVMLLRRRSPWVALRDLSALVTAALFAIAVPPSLPWWLTLLGIVFAIVIVKQLYGGLGYNSFNPAMAAYVFLLISYPVAMTAWIAPEGLGSDRLGFADSLQLILTGTLPQGLHWDAISSATPLDHLRGRLDLGHTIDQIAQGPTWGILGGHGWEWVNLGFLIGGIYLLARRIITWHVPIALLIGLAALSTLFWAFAPQTHASPWFHLFSGATMLGAFFIATDPVTGCTTQRGQIIFGACIGAIVYIIRTWGGYPDAIAFAVLLMNIAAPMIDYYTQPRVFGHGSMRL</sequence>
<evidence type="ECO:0000256" key="1">
    <source>
        <dbReference type="ARBA" id="ARBA00022448"/>
    </source>
</evidence>
<dbReference type="Pfam" id="PF03116">
    <property type="entry name" value="NQR2_RnfD_RnfE"/>
    <property type="match status" value="1"/>
</dbReference>
<dbReference type="NCBIfam" id="TIGR01946">
    <property type="entry name" value="rnfD"/>
    <property type="match status" value="1"/>
</dbReference>
<gene>
    <name evidence="11" type="primary">rsxD</name>
    <name evidence="10" type="synonym">rnfD</name>
    <name evidence="11" type="ORF">GWK36_07325</name>
</gene>
<accession>A0A6G7VCL9</accession>
<evidence type="ECO:0000256" key="4">
    <source>
        <dbReference type="ARBA" id="ARBA00022643"/>
    </source>
</evidence>
<dbReference type="AlphaFoldDB" id="A0A6G7VCL9"/>
<evidence type="ECO:0000256" key="7">
    <source>
        <dbReference type="ARBA" id="ARBA00022982"/>
    </source>
</evidence>
<keyword evidence="1 10" id="KW-0813">Transport</keyword>
<evidence type="ECO:0000256" key="5">
    <source>
        <dbReference type="ARBA" id="ARBA00022692"/>
    </source>
</evidence>
<feature type="transmembrane region" description="Helical" evidence="10">
    <location>
        <begin position="71"/>
        <end position="89"/>
    </location>
</feature>
<reference evidence="12" key="1">
    <citation type="submission" date="2020-01" db="EMBL/GenBank/DDBJ databases">
        <title>Caldichromatium gen. nov., sp. nov., a thermophilic purple sulfur bacterium member of the family Chromatiaceae isolated from Nakabusa hot spring, Japan.</title>
        <authorList>
            <person name="Saini M.K."/>
            <person name="Hanada S."/>
            <person name="Tank M."/>
        </authorList>
    </citation>
    <scope>NUCLEOTIDE SEQUENCE [LARGE SCALE GENOMIC DNA]</scope>
    <source>
        <strain evidence="12">No.7</strain>
    </source>
</reference>
<feature type="transmembrane region" description="Helical" evidence="10">
    <location>
        <begin position="260"/>
        <end position="279"/>
    </location>
</feature>
<comment type="function">
    <text evidence="10">Part of a membrane-bound complex that couples electron transfer with translocation of ions across the membrane.</text>
</comment>
<keyword evidence="10" id="KW-0997">Cell inner membrane</keyword>
<feature type="transmembrane region" description="Helical" evidence="10">
    <location>
        <begin position="235"/>
        <end position="254"/>
    </location>
</feature>
<evidence type="ECO:0000256" key="8">
    <source>
        <dbReference type="ARBA" id="ARBA00022989"/>
    </source>
</evidence>
<keyword evidence="9 10" id="KW-0472">Membrane</keyword>
<keyword evidence="3 10" id="KW-0285">Flavoprotein</keyword>
<name>A0A6G7VCL9_9GAMM</name>
<evidence type="ECO:0000256" key="10">
    <source>
        <dbReference type="HAMAP-Rule" id="MF_00462"/>
    </source>
</evidence>
<feature type="transmembrane region" description="Helical" evidence="10">
    <location>
        <begin position="125"/>
        <end position="144"/>
    </location>
</feature>
<organism evidence="11 12">
    <name type="scientific">Caldichromatium japonicum</name>
    <dbReference type="NCBI Taxonomy" id="2699430"/>
    <lineage>
        <taxon>Bacteria</taxon>
        <taxon>Pseudomonadati</taxon>
        <taxon>Pseudomonadota</taxon>
        <taxon>Gammaproteobacteria</taxon>
        <taxon>Chromatiales</taxon>
        <taxon>Chromatiaceae</taxon>
        <taxon>Caldichromatium</taxon>
    </lineage>
</organism>
<comment type="subcellular location">
    <subcellularLocation>
        <location evidence="10">Cell inner membrane</location>
        <topology evidence="10">Multi-pass membrane protein</topology>
    </subcellularLocation>
</comment>
<feature type="transmembrane region" description="Helical" evidence="10">
    <location>
        <begin position="315"/>
        <end position="334"/>
    </location>
</feature>
<evidence type="ECO:0000313" key="11">
    <source>
        <dbReference type="EMBL" id="QIK37823.1"/>
    </source>
</evidence>
<evidence type="ECO:0000256" key="9">
    <source>
        <dbReference type="ARBA" id="ARBA00023136"/>
    </source>
</evidence>
<dbReference type="KEGG" id="cjap:GWK36_07325"/>
<dbReference type="PANTHER" id="PTHR30578:SF0">
    <property type="entry name" value="ION-TRANSLOCATING OXIDOREDUCTASE COMPLEX SUBUNIT D"/>
    <property type="match status" value="1"/>
</dbReference>
<keyword evidence="7 10" id="KW-0249">Electron transport</keyword>
<dbReference type="InterPro" id="IPR011303">
    <property type="entry name" value="RnfD_bac"/>
</dbReference>
<feature type="transmembrane region" description="Helical" evidence="10">
    <location>
        <begin position="45"/>
        <end position="64"/>
    </location>
</feature>
<dbReference type="InterPro" id="IPR004338">
    <property type="entry name" value="NqrB/RnfD"/>
</dbReference>
<comment type="cofactor">
    <cofactor evidence="10">
        <name>FMN</name>
        <dbReference type="ChEBI" id="CHEBI:58210"/>
    </cofactor>
</comment>
<keyword evidence="8 10" id="KW-1133">Transmembrane helix</keyword>
<feature type="transmembrane region" description="Helical" evidence="10">
    <location>
        <begin position="211"/>
        <end position="228"/>
    </location>
</feature>
<dbReference type="GO" id="GO:0022900">
    <property type="term" value="P:electron transport chain"/>
    <property type="evidence" value="ECO:0007669"/>
    <property type="project" value="UniProtKB-UniRule"/>
</dbReference>
<dbReference type="HAMAP" id="MF_00462">
    <property type="entry name" value="RsxD_RnfD"/>
    <property type="match status" value="1"/>
</dbReference>
<keyword evidence="2 10" id="KW-0597">Phosphoprotein</keyword>
<evidence type="ECO:0000256" key="6">
    <source>
        <dbReference type="ARBA" id="ARBA00022967"/>
    </source>
</evidence>
<keyword evidence="10" id="KW-1003">Cell membrane</keyword>
<dbReference type="GO" id="GO:0055085">
    <property type="term" value="P:transmembrane transport"/>
    <property type="evidence" value="ECO:0007669"/>
    <property type="project" value="InterPro"/>
</dbReference>
<dbReference type="EC" id="7.-.-.-" evidence="10"/>
<evidence type="ECO:0000256" key="3">
    <source>
        <dbReference type="ARBA" id="ARBA00022630"/>
    </source>
</evidence>
<dbReference type="Proteomes" id="UP000502699">
    <property type="component" value="Chromosome"/>
</dbReference>
<feature type="transmembrane region" description="Helical" evidence="10">
    <location>
        <begin position="291"/>
        <end position="309"/>
    </location>
</feature>
<comment type="similarity">
    <text evidence="10">Belongs to the NqrB/RnfD family.</text>
</comment>
<evidence type="ECO:0000313" key="12">
    <source>
        <dbReference type="Proteomes" id="UP000502699"/>
    </source>
</evidence>
<dbReference type="RefSeq" id="WP_166270586.1">
    <property type="nucleotide sequence ID" value="NZ_CP048029.1"/>
</dbReference>
<dbReference type="PANTHER" id="PTHR30578">
    <property type="entry name" value="ELECTRON TRANSPORT COMPLEX PROTEIN RNFD"/>
    <property type="match status" value="1"/>
</dbReference>
<comment type="subunit">
    <text evidence="10">The complex is composed of six subunits: RnfA, RnfB, RnfC, RnfD, RnfE and RnfG.</text>
</comment>
<dbReference type="NCBIfam" id="NF002011">
    <property type="entry name" value="PRK00816.1"/>
    <property type="match status" value="1"/>
</dbReference>